<dbReference type="InterPro" id="IPR036412">
    <property type="entry name" value="HAD-like_sf"/>
</dbReference>
<keyword evidence="4" id="KW-0460">Magnesium</keyword>
<dbReference type="PANTHER" id="PTHR46470:SF2">
    <property type="entry name" value="GLYCERALDEHYDE 3-PHOSPHATE PHOSPHATASE"/>
    <property type="match status" value="1"/>
</dbReference>
<dbReference type="InterPro" id="IPR023214">
    <property type="entry name" value="HAD_sf"/>
</dbReference>
<evidence type="ECO:0000313" key="6">
    <source>
        <dbReference type="Proteomes" id="UP001059480"/>
    </source>
</evidence>
<dbReference type="Gene3D" id="1.10.150.240">
    <property type="entry name" value="Putative phosphatase, domain 2"/>
    <property type="match status" value="1"/>
</dbReference>
<comment type="caution">
    <text evidence="5">The sequence shown here is derived from an EMBL/GenBank/DDBJ whole genome shotgun (WGS) entry which is preliminary data.</text>
</comment>
<name>A0ABT1WQ63_9LACT</name>
<dbReference type="SUPFAM" id="SSF56784">
    <property type="entry name" value="HAD-like"/>
    <property type="match status" value="1"/>
</dbReference>
<evidence type="ECO:0000256" key="1">
    <source>
        <dbReference type="ARBA" id="ARBA00001946"/>
    </source>
</evidence>
<comment type="cofactor">
    <cofactor evidence="1">
        <name>Mg(2+)</name>
        <dbReference type="ChEBI" id="CHEBI:18420"/>
    </cofactor>
</comment>
<evidence type="ECO:0000256" key="4">
    <source>
        <dbReference type="ARBA" id="ARBA00022842"/>
    </source>
</evidence>
<gene>
    <name evidence="5" type="ORF">NPA36_08750</name>
</gene>
<dbReference type="InterPro" id="IPR023198">
    <property type="entry name" value="PGP-like_dom2"/>
</dbReference>
<dbReference type="EMBL" id="JANHNZ010000010">
    <property type="protein sequence ID" value="MCQ9210636.1"/>
    <property type="molecule type" value="Genomic_DNA"/>
</dbReference>
<dbReference type="SFLD" id="SFLDG01129">
    <property type="entry name" value="C1.5:_HAD__Beta-PGM__Phosphata"/>
    <property type="match status" value="1"/>
</dbReference>
<keyword evidence="3 5" id="KW-0378">Hydrolase</keyword>
<evidence type="ECO:0000256" key="2">
    <source>
        <dbReference type="ARBA" id="ARBA00022723"/>
    </source>
</evidence>
<proteinExistence type="predicted"/>
<reference evidence="5" key="3">
    <citation type="journal article" date="2023" name="Microbiol. Resour. Announc.">
        <title>Draft Genome Sequence of Granulicatella sp. Strain S8, Isolated from a Marine Fish, Seriola quinqueradiata.</title>
        <authorList>
            <person name="Lee M."/>
            <person name="Farooq A."/>
            <person name="Jeong J.B."/>
            <person name="Jung M.Y."/>
        </authorList>
    </citation>
    <scope>NUCLEOTIDE SEQUENCE</scope>
    <source>
        <strain evidence="5">S8</strain>
    </source>
</reference>
<organism evidence="5 6">
    <name type="scientific">Granulicatella seriolae</name>
    <dbReference type="NCBI Taxonomy" id="2967226"/>
    <lineage>
        <taxon>Bacteria</taxon>
        <taxon>Bacillati</taxon>
        <taxon>Bacillota</taxon>
        <taxon>Bacilli</taxon>
        <taxon>Lactobacillales</taxon>
        <taxon>Carnobacteriaceae</taxon>
        <taxon>Granulicatella</taxon>
    </lineage>
</organism>
<evidence type="ECO:0000313" key="5">
    <source>
        <dbReference type="EMBL" id="MCQ9210636.1"/>
    </source>
</evidence>
<dbReference type="PANTHER" id="PTHR46470">
    <property type="entry name" value="N-ACYLNEURAMINATE-9-PHOSPHATASE"/>
    <property type="match status" value="1"/>
</dbReference>
<keyword evidence="2" id="KW-0479">Metal-binding</keyword>
<dbReference type="SFLD" id="SFLDS00003">
    <property type="entry name" value="Haloacid_Dehalogenase"/>
    <property type="match status" value="1"/>
</dbReference>
<sequence length="238" mass="27857">MAKIKNSKPLALVFDLDDTLYSKADVFFNTFQKFAQTSLSPQELYHVYSQQSEVAFQLFNQEQLTLEESHVYRYSHLFDELGITLTDQEIKKFIHSYNFQQTQISLSQDWKKLLETLKDQYQLAILSNGPSQHQRHKLDALNIEPFIPENKWFISEDLGFHKPHYQSFLAVEESLGLHPHQIVMVGDTLEADITGAQKYGWKSIWYQEHRQQFPTAHSASYKTAFKPQDILRLLDSPE</sequence>
<dbReference type="InterPro" id="IPR041492">
    <property type="entry name" value="HAD_2"/>
</dbReference>
<keyword evidence="6" id="KW-1185">Reference proteome</keyword>
<dbReference type="NCBIfam" id="TIGR01549">
    <property type="entry name" value="HAD-SF-IA-v1"/>
    <property type="match status" value="1"/>
</dbReference>
<dbReference type="InterPro" id="IPR006439">
    <property type="entry name" value="HAD-SF_hydro_IA"/>
</dbReference>
<dbReference type="Proteomes" id="UP001059480">
    <property type="component" value="Unassembled WGS sequence"/>
</dbReference>
<dbReference type="RefSeq" id="WP_256945749.1">
    <property type="nucleotide sequence ID" value="NZ_JANHNZ010000010.1"/>
</dbReference>
<dbReference type="GO" id="GO:0016787">
    <property type="term" value="F:hydrolase activity"/>
    <property type="evidence" value="ECO:0007669"/>
    <property type="project" value="UniProtKB-KW"/>
</dbReference>
<dbReference type="Pfam" id="PF13419">
    <property type="entry name" value="HAD_2"/>
    <property type="match status" value="1"/>
</dbReference>
<dbReference type="InterPro" id="IPR051400">
    <property type="entry name" value="HAD-like_hydrolase"/>
</dbReference>
<accession>A0ABT1WQ63</accession>
<protein>
    <submittedName>
        <fullName evidence="5">HAD family hydrolase</fullName>
    </submittedName>
</protein>
<evidence type="ECO:0000256" key="3">
    <source>
        <dbReference type="ARBA" id="ARBA00022801"/>
    </source>
</evidence>
<reference evidence="5" key="2">
    <citation type="journal article" date="2023" name="Curr. Microbiol.">
        <title>Granulicatella seriolae sp. nov., a Novel Facultative Anaerobe Isolated from Yellowtail Marine Fish.</title>
        <authorList>
            <person name="Lee M."/>
            <person name="Choi Y.J."/>
            <person name="Farooq A."/>
            <person name="Jeong J.B."/>
            <person name="Jung M.Y."/>
        </authorList>
    </citation>
    <scope>NUCLEOTIDE SEQUENCE</scope>
    <source>
        <strain evidence="5">S8</strain>
    </source>
</reference>
<dbReference type="Gene3D" id="3.40.50.1000">
    <property type="entry name" value="HAD superfamily/HAD-like"/>
    <property type="match status" value="1"/>
</dbReference>
<reference evidence="5" key="1">
    <citation type="submission" date="2022-07" db="EMBL/GenBank/DDBJ databases">
        <authorList>
            <person name="Jung M.-Y."/>
            <person name="Lee M."/>
        </authorList>
    </citation>
    <scope>NUCLEOTIDE SEQUENCE</scope>
    <source>
        <strain evidence="5">S8</strain>
    </source>
</reference>